<feature type="transmembrane region" description="Helical" evidence="6">
    <location>
        <begin position="414"/>
        <end position="437"/>
    </location>
</feature>
<evidence type="ECO:0000256" key="6">
    <source>
        <dbReference type="SAM" id="Phobius"/>
    </source>
</evidence>
<comment type="caution">
    <text evidence="7">The sequence shown here is derived from an EMBL/GenBank/DDBJ whole genome shotgun (WGS) entry which is preliminary data.</text>
</comment>
<protein>
    <recommendedName>
        <fullName evidence="9">Glucose receptor Git3 N-terminal domain-containing protein</fullName>
    </recommendedName>
</protein>
<dbReference type="PANTHER" id="PTHR23112">
    <property type="entry name" value="G PROTEIN-COUPLED RECEPTOR 157-RELATED"/>
    <property type="match status" value="1"/>
</dbReference>
<evidence type="ECO:0000313" key="8">
    <source>
        <dbReference type="Proteomes" id="UP001201980"/>
    </source>
</evidence>
<reference evidence="7" key="1">
    <citation type="submission" date="2022-07" db="EMBL/GenBank/DDBJ databases">
        <title>Draft genome sequence of Zalerion maritima ATCC 34329, a (micro)plastics degrading marine fungus.</title>
        <authorList>
            <person name="Paco A."/>
            <person name="Goncalves M.F.M."/>
            <person name="Rocha-Santos T.A.P."/>
            <person name="Alves A."/>
        </authorList>
    </citation>
    <scope>NUCLEOTIDE SEQUENCE</scope>
    <source>
        <strain evidence="7">ATCC 34329</strain>
    </source>
</reference>
<dbReference type="GO" id="GO:0007189">
    <property type="term" value="P:adenylate cyclase-activating G protein-coupled receptor signaling pathway"/>
    <property type="evidence" value="ECO:0007669"/>
    <property type="project" value="TreeGrafter"/>
</dbReference>
<sequence>MADSKFQEVIVGEDEPTSLSLPPVLHRGLAAVAAFGILSFFTSLSLFCFLSYKLVSWHINGDRDHILPRPAYSSPEQESPRPLSVSGFLIPDTHLCPQRQDTWPLFAREKESFWQRIKREPPNQFLILIYNLLLSDIQQAAAFSLNVAWLVRNEIDVESPMCWVQGFTLSTGDLGNSVFLTAIAVHTYLGVVKGYRLPTSAFYAGIVACWVFTYGVSLLPVVVTRNGRDVGGSVYVRAGAWCWIHNEYQDMRLYSHYLWIFISLASTIVIYVIICKRVQKQQQSTKDTPSQQCTNSGGNDKSRTSSPNGNAHYPNPIPKTRGPPEGTEPLPASIVMGTANSSSTTLTPGGGGRGPLTFPPSNRISSRVDQRLPSSPFPPSSPPPLTPISPSTASKTPEQEALPPPSSLPTITSFLLYPIIYLTCTIPLAAGRIASMAGNSVPLSYFCFAGALIACNGWMDCILYASTRRHILFSGKSPPSQEVGLATFAFMRTPPGRRFGNVVFVSGGGLHEESDGDSGDAERAKLGSLRGGNTGTRGKKGKGATENTSCEAVLKGHGMGKGEVMGLAIQMETTTTVVVEVEGVGVVEVEEEKKVKQHLEESGVGVLVFDLQFFMLLHAHFESSRFLWIDVNRPGESDEENPVFKTFLGIIGATVTTSATDLGDLSNIPRTSLDF</sequence>
<feature type="compositionally biased region" description="Pro residues" evidence="5">
    <location>
        <begin position="375"/>
        <end position="387"/>
    </location>
</feature>
<keyword evidence="4 6" id="KW-0472">Membrane</keyword>
<dbReference type="AlphaFoldDB" id="A0AAD5RID1"/>
<feature type="transmembrane region" description="Helical" evidence="6">
    <location>
        <begin position="28"/>
        <end position="50"/>
    </location>
</feature>
<dbReference type="Proteomes" id="UP001201980">
    <property type="component" value="Unassembled WGS sequence"/>
</dbReference>
<evidence type="ECO:0000313" key="7">
    <source>
        <dbReference type="EMBL" id="KAJ2894167.1"/>
    </source>
</evidence>
<keyword evidence="2 6" id="KW-0812">Transmembrane</keyword>
<feature type="transmembrane region" description="Helical" evidence="6">
    <location>
        <begin position="256"/>
        <end position="274"/>
    </location>
</feature>
<accession>A0AAD5RID1</accession>
<keyword evidence="8" id="KW-1185">Reference proteome</keyword>
<dbReference type="InterPro" id="IPR000276">
    <property type="entry name" value="GPCR_Rhodpsn"/>
</dbReference>
<evidence type="ECO:0000256" key="5">
    <source>
        <dbReference type="SAM" id="MobiDB-lite"/>
    </source>
</evidence>
<organism evidence="7 8">
    <name type="scientific">Zalerion maritima</name>
    <dbReference type="NCBI Taxonomy" id="339359"/>
    <lineage>
        <taxon>Eukaryota</taxon>
        <taxon>Fungi</taxon>
        <taxon>Dikarya</taxon>
        <taxon>Ascomycota</taxon>
        <taxon>Pezizomycotina</taxon>
        <taxon>Sordariomycetes</taxon>
        <taxon>Lulworthiomycetidae</taxon>
        <taxon>Lulworthiales</taxon>
        <taxon>Lulworthiaceae</taxon>
        <taxon>Zalerion</taxon>
    </lineage>
</organism>
<dbReference type="GO" id="GO:0005886">
    <property type="term" value="C:plasma membrane"/>
    <property type="evidence" value="ECO:0007669"/>
    <property type="project" value="TreeGrafter"/>
</dbReference>
<feature type="compositionally biased region" description="Polar residues" evidence="5">
    <location>
        <begin position="283"/>
        <end position="309"/>
    </location>
</feature>
<proteinExistence type="predicted"/>
<evidence type="ECO:0000256" key="1">
    <source>
        <dbReference type="ARBA" id="ARBA00004141"/>
    </source>
</evidence>
<evidence type="ECO:0008006" key="9">
    <source>
        <dbReference type="Google" id="ProtNLM"/>
    </source>
</evidence>
<feature type="transmembrane region" description="Helical" evidence="6">
    <location>
        <begin position="201"/>
        <end position="223"/>
    </location>
</feature>
<keyword evidence="3 6" id="KW-1133">Transmembrane helix</keyword>
<evidence type="ECO:0000256" key="4">
    <source>
        <dbReference type="ARBA" id="ARBA00023136"/>
    </source>
</evidence>
<feature type="region of interest" description="Disordered" evidence="5">
    <location>
        <begin position="511"/>
        <end position="546"/>
    </location>
</feature>
<gene>
    <name evidence="7" type="ORF">MKZ38_007894</name>
</gene>
<feature type="region of interest" description="Disordered" evidence="5">
    <location>
        <begin position="283"/>
        <end position="406"/>
    </location>
</feature>
<dbReference type="EMBL" id="JAKWBI020000521">
    <property type="protein sequence ID" value="KAJ2894167.1"/>
    <property type="molecule type" value="Genomic_DNA"/>
</dbReference>
<dbReference type="GO" id="GO:0004930">
    <property type="term" value="F:G protein-coupled receptor activity"/>
    <property type="evidence" value="ECO:0007669"/>
    <property type="project" value="InterPro"/>
</dbReference>
<feature type="transmembrane region" description="Helical" evidence="6">
    <location>
        <begin position="443"/>
        <end position="466"/>
    </location>
</feature>
<dbReference type="Gene3D" id="1.20.1070.10">
    <property type="entry name" value="Rhodopsin 7-helix transmembrane proteins"/>
    <property type="match status" value="1"/>
</dbReference>
<comment type="subcellular location">
    <subcellularLocation>
        <location evidence="1">Membrane</location>
        <topology evidence="1">Multi-pass membrane protein</topology>
    </subcellularLocation>
</comment>
<dbReference type="SUPFAM" id="SSF81321">
    <property type="entry name" value="Family A G protein-coupled receptor-like"/>
    <property type="match status" value="1"/>
</dbReference>
<dbReference type="CDD" id="cd00637">
    <property type="entry name" value="7tm_classA_rhodopsin-like"/>
    <property type="match status" value="1"/>
</dbReference>
<dbReference type="Pfam" id="PF00001">
    <property type="entry name" value="7tm_1"/>
    <property type="match status" value="1"/>
</dbReference>
<dbReference type="PANTHER" id="PTHR23112:SF37">
    <property type="entry name" value="G PROTEIN-COUPLED RECEPTOR GPR1"/>
    <property type="match status" value="1"/>
</dbReference>
<evidence type="ECO:0000256" key="2">
    <source>
        <dbReference type="ARBA" id="ARBA00022692"/>
    </source>
</evidence>
<evidence type="ECO:0000256" key="3">
    <source>
        <dbReference type="ARBA" id="ARBA00022989"/>
    </source>
</evidence>
<name>A0AAD5RID1_9PEZI</name>